<dbReference type="InterPro" id="IPR011871">
    <property type="entry name" value="Fib_succ_major"/>
</dbReference>
<dbReference type="NCBIfam" id="TIGR02145">
    <property type="entry name" value="Fib_succ_major"/>
    <property type="match status" value="1"/>
</dbReference>
<evidence type="ECO:0000259" key="1">
    <source>
        <dbReference type="Pfam" id="PF09603"/>
    </source>
</evidence>
<keyword evidence="3" id="KW-1185">Reference proteome</keyword>
<organism evidence="2 3">
    <name type="scientific">Elizabethkingia occulta</name>
    <dbReference type="NCBI Taxonomy" id="1867263"/>
    <lineage>
        <taxon>Bacteria</taxon>
        <taxon>Pseudomonadati</taxon>
        <taxon>Bacteroidota</taxon>
        <taxon>Flavobacteriia</taxon>
        <taxon>Flavobacteriales</taxon>
        <taxon>Weeksellaceae</taxon>
        <taxon>Elizabethkingia</taxon>
    </lineage>
</organism>
<name>A0A1T3MBQ5_9FLAO</name>
<evidence type="ECO:0000313" key="3">
    <source>
        <dbReference type="Proteomes" id="UP000190813"/>
    </source>
</evidence>
<proteinExistence type="predicted"/>
<dbReference type="Proteomes" id="UP000190813">
    <property type="component" value="Unassembled WGS sequence"/>
</dbReference>
<sequence>MKNNIKLTITGILLTLFSLAIISCRQSDDHITDPGNGTGQTEVRINLKGSDFTDEGSLRSQAVTKGINEISKAVVQTEEITFSNNDDYKLVATLTPESSINPLGKASILEINPLPNDIRYNVAVFDASGNYVTEQIYFTGREASMPAITGLNGGSTYTFVVYSVGTTTGLPATNFTDPNNKTLATASINNTSGNNDLMYFSKTITLTGNNTNYLDVILQHKYSQITTVLDSTPTTYNITNISGVTIAPHTGSATMQLSNGSTVATGTQTPRSVVFPTMNSKIIQATPVVINANNTNTGVLNIGSITMRSTIGNSGAQMTQKNISFNNLKISRGVKYTLKLTFAPNDRLMTYKGYSAAKINGMIWMRHNLGATLSADPDVPSQNINGNYYQWGRSAIVATSTTSEASIPGWDNTTNPPDNAWNSTFNEEVPGKSGSDPCPSGWRVPTGKEYSALFNNTTKIEIGTALESATNFSRASVLTSKYNTGVKLTFPASGYRNETDGRLFQRGTSSHYWNNVPSTSINAWFAGINATTFYSGSRNRATPIRCVAEYPN</sequence>
<dbReference type="PROSITE" id="PS51257">
    <property type="entry name" value="PROKAR_LIPOPROTEIN"/>
    <property type="match status" value="1"/>
</dbReference>
<dbReference type="AlphaFoldDB" id="A0A1T3MBQ5"/>
<reference evidence="2 3" key="1">
    <citation type="submission" date="2016-06" db="EMBL/GenBank/DDBJ databases">
        <title>Revisiting the taxonomy of the Elizabethkingia Genus based on Whole-Genome Sequencing, Optical Mapping, and MALDI-TOF.</title>
        <authorList>
            <person name="Nicholson A.C."/>
        </authorList>
    </citation>
    <scope>NUCLEOTIDE SEQUENCE [LARGE SCALE GENOMIC DNA]</scope>
    <source>
        <strain evidence="2 3">G4070</strain>
    </source>
</reference>
<evidence type="ECO:0000313" key="2">
    <source>
        <dbReference type="EMBL" id="OPC62043.1"/>
    </source>
</evidence>
<accession>A0A1T3MBQ5</accession>
<gene>
    <name evidence="2" type="ORF">BAZ10_09270</name>
</gene>
<dbReference type="RefSeq" id="WP_078772762.1">
    <property type="nucleotide sequence ID" value="NZ_CBCSBR010000004.1"/>
</dbReference>
<feature type="domain" description="Fibrobacter succinogenes major paralogous" evidence="1">
    <location>
        <begin position="358"/>
        <end position="547"/>
    </location>
</feature>
<dbReference type="Pfam" id="PF09603">
    <property type="entry name" value="Fib_succ_major"/>
    <property type="match status" value="1"/>
</dbReference>
<dbReference type="EMBL" id="MAHX01000018">
    <property type="protein sequence ID" value="OPC62043.1"/>
    <property type="molecule type" value="Genomic_DNA"/>
</dbReference>
<comment type="caution">
    <text evidence="2">The sequence shown here is derived from an EMBL/GenBank/DDBJ whole genome shotgun (WGS) entry which is preliminary data.</text>
</comment>
<protein>
    <recommendedName>
        <fullName evidence="1">Fibrobacter succinogenes major paralogous domain-containing protein</fullName>
    </recommendedName>
</protein>